<dbReference type="Proteomes" id="UP000095329">
    <property type="component" value="Unassembled WGS sequence"/>
</dbReference>
<dbReference type="RefSeq" id="WP_023587537.1">
    <property type="nucleotide sequence ID" value="NZ_ASHX02000001.1"/>
</dbReference>
<dbReference type="EMBL" id="ASHX02000001">
    <property type="protein sequence ID" value="OEJ95288.1"/>
    <property type="molecule type" value="Genomic_DNA"/>
</dbReference>
<dbReference type="STRING" id="1306406.J116_013185"/>
<sequence>MGLFRRSSSETPAADDARTRRLLDRADDAFQHEPTTGLDADFQSVVMEGLMTDKAADTYPPTGHGYPRR</sequence>
<evidence type="ECO:0000313" key="1">
    <source>
        <dbReference type="EMBL" id="OEJ95288.1"/>
    </source>
</evidence>
<comment type="caution">
    <text evidence="1">The sequence shown here is derived from an EMBL/GenBank/DDBJ whole genome shotgun (WGS) entry which is preliminary data.</text>
</comment>
<dbReference type="OrthoDB" id="4295107at2"/>
<dbReference type="eggNOG" id="ENOG503269H">
    <property type="taxonomic scope" value="Bacteria"/>
</dbReference>
<proteinExistence type="predicted"/>
<name>A0A1D3DSJ0_9ACTN</name>
<organism evidence="1 2">
    <name type="scientific">Streptomyces thermolilacinus SPC6</name>
    <dbReference type="NCBI Taxonomy" id="1306406"/>
    <lineage>
        <taxon>Bacteria</taxon>
        <taxon>Bacillati</taxon>
        <taxon>Actinomycetota</taxon>
        <taxon>Actinomycetes</taxon>
        <taxon>Kitasatosporales</taxon>
        <taxon>Streptomycetaceae</taxon>
        <taxon>Streptomyces</taxon>
    </lineage>
</organism>
<protein>
    <submittedName>
        <fullName evidence="1">Uncharacterized protein</fullName>
    </submittedName>
</protein>
<dbReference type="AlphaFoldDB" id="A0A1D3DSJ0"/>
<reference evidence="1 2" key="1">
    <citation type="journal article" date="2013" name="Genome Announc.">
        <title>Genome Sequence of Streptomyces violaceusniger Strain SPC6, a Halotolerant Streptomycete That Exhibits Rapid Growth and Development.</title>
        <authorList>
            <person name="Chen X."/>
            <person name="Zhang B."/>
            <person name="Zhang W."/>
            <person name="Wu X."/>
            <person name="Zhang M."/>
            <person name="Chen T."/>
            <person name="Liu G."/>
            <person name="Dyson P."/>
        </authorList>
    </citation>
    <scope>NUCLEOTIDE SEQUENCE [LARGE SCALE GENOMIC DNA]</scope>
    <source>
        <strain evidence="1 2">SPC6</strain>
    </source>
</reference>
<evidence type="ECO:0000313" key="2">
    <source>
        <dbReference type="Proteomes" id="UP000095329"/>
    </source>
</evidence>
<keyword evidence="2" id="KW-1185">Reference proteome</keyword>
<gene>
    <name evidence="1" type="ORF">J116_013185</name>
</gene>
<accession>A0A1D3DSJ0</accession>